<dbReference type="EMBL" id="JAAGRR010000117">
    <property type="protein sequence ID" value="NDY43072.1"/>
    <property type="molecule type" value="Genomic_DNA"/>
</dbReference>
<evidence type="ECO:0000256" key="2">
    <source>
        <dbReference type="ARBA" id="ARBA00022555"/>
    </source>
</evidence>
<feature type="binding site" evidence="11">
    <location>
        <position position="575"/>
    </location>
    <ligand>
        <name>Zn(2+)</name>
        <dbReference type="ChEBI" id="CHEBI:29105"/>
    </ligand>
</feature>
<dbReference type="NCBIfam" id="TIGR00344">
    <property type="entry name" value="alaS"/>
    <property type="match status" value="1"/>
</dbReference>
<proteinExistence type="inferred from homology"/>
<dbReference type="RefSeq" id="WP_163299191.1">
    <property type="nucleotide sequence ID" value="NZ_JAAGRR010000117.1"/>
</dbReference>
<feature type="domain" description="Alanyl-transfer RNA synthetases family profile" evidence="13">
    <location>
        <begin position="4"/>
        <end position="716"/>
    </location>
</feature>
<comment type="function">
    <text evidence="11">Catalyzes the attachment of alanine to tRNA(Ala) in a two-step reaction: alanine is first activated by ATP to form Ala-AMP and then transferred to the acceptor end of tRNA(Ala). Also edits incorrectly charged Ser-tRNA(Ala) and Gly-tRNA(Ala) via its editing domain.</text>
</comment>
<dbReference type="Pfam" id="PF07973">
    <property type="entry name" value="tRNA_SAD"/>
    <property type="match status" value="1"/>
</dbReference>
<evidence type="ECO:0000313" key="15">
    <source>
        <dbReference type="Proteomes" id="UP000469346"/>
    </source>
</evidence>
<dbReference type="InterPro" id="IPR023033">
    <property type="entry name" value="Ala_tRNA_ligase_euk/bac"/>
</dbReference>
<dbReference type="PROSITE" id="PS50860">
    <property type="entry name" value="AA_TRNA_LIGASE_II_ALA"/>
    <property type="match status" value="1"/>
</dbReference>
<keyword evidence="15" id="KW-1185">Reference proteome</keyword>
<dbReference type="InterPro" id="IPR045864">
    <property type="entry name" value="aa-tRNA-synth_II/BPL/LPL"/>
</dbReference>
<dbReference type="InterPro" id="IPR050058">
    <property type="entry name" value="Ala-tRNA_ligase"/>
</dbReference>
<dbReference type="Gene3D" id="3.30.930.10">
    <property type="entry name" value="Bira Bifunctional Protein, Domain 2"/>
    <property type="match status" value="1"/>
</dbReference>
<feature type="region of interest" description="Disordered" evidence="12">
    <location>
        <begin position="844"/>
        <end position="864"/>
    </location>
</feature>
<name>A0A6N9TP71_DISTH</name>
<dbReference type="GO" id="GO:0005829">
    <property type="term" value="C:cytosol"/>
    <property type="evidence" value="ECO:0007669"/>
    <property type="project" value="TreeGrafter"/>
</dbReference>
<keyword evidence="6 11" id="KW-0862">Zinc</keyword>
<evidence type="ECO:0000256" key="1">
    <source>
        <dbReference type="ARBA" id="ARBA00008226"/>
    </source>
</evidence>
<dbReference type="Gene3D" id="3.30.980.10">
    <property type="entry name" value="Threonyl-trna Synthetase, Chain A, domain 2"/>
    <property type="match status" value="1"/>
</dbReference>
<dbReference type="GO" id="GO:0002161">
    <property type="term" value="F:aminoacyl-tRNA deacylase activity"/>
    <property type="evidence" value="ECO:0007669"/>
    <property type="project" value="TreeGrafter"/>
</dbReference>
<dbReference type="Gene3D" id="3.30.54.20">
    <property type="match status" value="1"/>
</dbReference>
<dbReference type="InterPro" id="IPR009000">
    <property type="entry name" value="Transl_B-barrel_sf"/>
</dbReference>
<evidence type="ECO:0000256" key="12">
    <source>
        <dbReference type="SAM" id="MobiDB-lite"/>
    </source>
</evidence>
<dbReference type="InterPro" id="IPR018163">
    <property type="entry name" value="Thr/Ala-tRNA-synth_IIc_edit"/>
</dbReference>
<organism evidence="14 15">
    <name type="scientific">Dissulfurirhabdus thermomarina</name>
    <dbReference type="NCBI Taxonomy" id="1765737"/>
    <lineage>
        <taxon>Bacteria</taxon>
        <taxon>Deltaproteobacteria</taxon>
        <taxon>Dissulfurirhabdaceae</taxon>
        <taxon>Dissulfurirhabdus</taxon>
    </lineage>
</organism>
<dbReference type="InterPro" id="IPR002318">
    <property type="entry name" value="Ala-tRNA-lgiase_IIc"/>
</dbReference>
<feature type="binding site" evidence="11">
    <location>
        <position position="571"/>
    </location>
    <ligand>
        <name>Zn(2+)</name>
        <dbReference type="ChEBI" id="CHEBI:29105"/>
    </ligand>
</feature>
<dbReference type="EC" id="6.1.1.7" evidence="11"/>
<evidence type="ECO:0000313" key="14">
    <source>
        <dbReference type="EMBL" id="NDY43072.1"/>
    </source>
</evidence>
<dbReference type="GO" id="GO:0004813">
    <property type="term" value="F:alanine-tRNA ligase activity"/>
    <property type="evidence" value="ECO:0007669"/>
    <property type="project" value="UniProtKB-UniRule"/>
</dbReference>
<dbReference type="FunFam" id="3.30.930.10:FF:000004">
    <property type="entry name" value="Alanine--tRNA ligase"/>
    <property type="match status" value="1"/>
</dbReference>
<dbReference type="GO" id="GO:0008270">
    <property type="term" value="F:zinc ion binding"/>
    <property type="evidence" value="ECO:0007669"/>
    <property type="project" value="UniProtKB-UniRule"/>
</dbReference>
<comment type="subcellular location">
    <subcellularLocation>
        <location evidence="11">Cytoplasm</location>
    </subcellularLocation>
</comment>
<evidence type="ECO:0000256" key="11">
    <source>
        <dbReference type="HAMAP-Rule" id="MF_00036"/>
    </source>
</evidence>
<dbReference type="SUPFAM" id="SSF55186">
    <property type="entry name" value="ThrRS/AlaRS common domain"/>
    <property type="match status" value="1"/>
</dbReference>
<evidence type="ECO:0000256" key="9">
    <source>
        <dbReference type="ARBA" id="ARBA00022917"/>
    </source>
</evidence>
<dbReference type="SUPFAM" id="SSF50447">
    <property type="entry name" value="Translation proteins"/>
    <property type="match status" value="1"/>
</dbReference>
<dbReference type="CDD" id="cd00673">
    <property type="entry name" value="AlaRS_core"/>
    <property type="match status" value="1"/>
</dbReference>
<evidence type="ECO:0000256" key="7">
    <source>
        <dbReference type="ARBA" id="ARBA00022840"/>
    </source>
</evidence>
<keyword evidence="2 11" id="KW-0820">tRNA-binding</keyword>
<keyword evidence="10 11" id="KW-0030">Aminoacyl-tRNA synthetase</keyword>
<feature type="binding site" evidence="11">
    <location>
        <position position="673"/>
    </location>
    <ligand>
        <name>Zn(2+)</name>
        <dbReference type="ChEBI" id="CHEBI:29105"/>
    </ligand>
</feature>
<keyword evidence="5 11" id="KW-0547">Nucleotide-binding</keyword>
<dbReference type="AlphaFoldDB" id="A0A6N9TP71"/>
<feature type="binding site" evidence="11">
    <location>
        <position position="677"/>
    </location>
    <ligand>
        <name>Zn(2+)</name>
        <dbReference type="ChEBI" id="CHEBI:29105"/>
    </ligand>
</feature>
<dbReference type="Gene3D" id="2.40.30.130">
    <property type="match status" value="1"/>
</dbReference>
<dbReference type="PANTHER" id="PTHR11777:SF9">
    <property type="entry name" value="ALANINE--TRNA LIGASE, CYTOPLASMIC"/>
    <property type="match status" value="1"/>
</dbReference>
<dbReference type="InterPro" id="IPR018162">
    <property type="entry name" value="Ala-tRNA-ligase_IIc_anticod-bd"/>
</dbReference>
<dbReference type="GO" id="GO:0045892">
    <property type="term" value="P:negative regulation of DNA-templated transcription"/>
    <property type="evidence" value="ECO:0007669"/>
    <property type="project" value="TreeGrafter"/>
</dbReference>
<dbReference type="SUPFAM" id="SSF101353">
    <property type="entry name" value="Putative anticodon-binding domain of alanyl-tRNA synthetase (AlaRS)"/>
    <property type="match status" value="1"/>
</dbReference>
<evidence type="ECO:0000256" key="5">
    <source>
        <dbReference type="ARBA" id="ARBA00022741"/>
    </source>
</evidence>
<keyword evidence="4 11" id="KW-0479">Metal-binding</keyword>
<dbReference type="Pfam" id="PF02272">
    <property type="entry name" value="DHHA1"/>
    <property type="match status" value="1"/>
</dbReference>
<dbReference type="InterPro" id="IPR018165">
    <property type="entry name" value="Ala-tRNA-synth_IIc_core"/>
</dbReference>
<dbReference type="InterPro" id="IPR012947">
    <property type="entry name" value="tRNA_SAD"/>
</dbReference>
<dbReference type="Proteomes" id="UP000469346">
    <property type="component" value="Unassembled WGS sequence"/>
</dbReference>
<dbReference type="PANTHER" id="PTHR11777">
    <property type="entry name" value="ALANYL-TRNA SYNTHETASE"/>
    <property type="match status" value="1"/>
</dbReference>
<evidence type="ECO:0000259" key="13">
    <source>
        <dbReference type="PROSITE" id="PS50860"/>
    </source>
</evidence>
<dbReference type="SUPFAM" id="SSF55681">
    <property type="entry name" value="Class II aaRS and biotin synthetases"/>
    <property type="match status" value="1"/>
</dbReference>
<dbReference type="GO" id="GO:0000049">
    <property type="term" value="F:tRNA binding"/>
    <property type="evidence" value="ECO:0007669"/>
    <property type="project" value="UniProtKB-KW"/>
</dbReference>
<accession>A0A6N9TP71</accession>
<evidence type="ECO:0000256" key="6">
    <source>
        <dbReference type="ARBA" id="ARBA00022833"/>
    </source>
</evidence>
<comment type="similarity">
    <text evidence="1 11">Belongs to the class-II aminoacyl-tRNA synthetase family.</text>
</comment>
<gene>
    <name evidence="11 14" type="primary">alaS</name>
    <name evidence="14" type="ORF">G3N55_09485</name>
</gene>
<keyword evidence="7 11" id="KW-0067">ATP-binding</keyword>
<keyword evidence="9 11" id="KW-0648">Protein biosynthesis</keyword>
<comment type="domain">
    <text evidence="11">Consists of three domains; the N-terminal catalytic domain, the editing domain and the C-terminal C-Ala domain. The editing domain removes incorrectly charged amino acids, while the C-Ala domain, along with tRNA(Ala), serves as a bridge to cooperatively bring together the editing and aminoacylation centers thus stimulating deacylation of misacylated tRNAs.</text>
</comment>
<comment type="catalytic activity">
    <reaction evidence="11">
        <text>tRNA(Ala) + L-alanine + ATP = L-alanyl-tRNA(Ala) + AMP + diphosphate</text>
        <dbReference type="Rhea" id="RHEA:12540"/>
        <dbReference type="Rhea" id="RHEA-COMP:9657"/>
        <dbReference type="Rhea" id="RHEA-COMP:9923"/>
        <dbReference type="ChEBI" id="CHEBI:30616"/>
        <dbReference type="ChEBI" id="CHEBI:33019"/>
        <dbReference type="ChEBI" id="CHEBI:57972"/>
        <dbReference type="ChEBI" id="CHEBI:78442"/>
        <dbReference type="ChEBI" id="CHEBI:78497"/>
        <dbReference type="ChEBI" id="CHEBI:456215"/>
        <dbReference type="EC" id="6.1.1.7"/>
    </reaction>
</comment>
<keyword evidence="3 11" id="KW-0436">Ligase</keyword>
<dbReference type="PRINTS" id="PR00980">
    <property type="entry name" value="TRNASYNTHALA"/>
</dbReference>
<keyword evidence="8 11" id="KW-0694">RNA-binding</keyword>
<comment type="caution">
    <text evidence="14">The sequence shown here is derived from an EMBL/GenBank/DDBJ whole genome shotgun (WGS) entry which is preliminary data.</text>
</comment>
<evidence type="ECO:0000256" key="3">
    <source>
        <dbReference type="ARBA" id="ARBA00022598"/>
    </source>
</evidence>
<reference evidence="14 15" key="1">
    <citation type="submission" date="2020-02" db="EMBL/GenBank/DDBJ databases">
        <title>Comparative genomics of sulfur disproportionating microorganisms.</title>
        <authorList>
            <person name="Ward L.M."/>
            <person name="Bertran E."/>
            <person name="Johnston D.T."/>
        </authorList>
    </citation>
    <scope>NUCLEOTIDE SEQUENCE [LARGE SCALE GENOMIC DNA]</scope>
    <source>
        <strain evidence="14 15">DSM 100025</strain>
    </source>
</reference>
<dbReference type="FunFam" id="3.10.310.40:FF:000001">
    <property type="entry name" value="Alanine--tRNA ligase"/>
    <property type="match status" value="1"/>
</dbReference>
<dbReference type="HAMAP" id="MF_00036_B">
    <property type="entry name" value="Ala_tRNA_synth_B"/>
    <property type="match status" value="1"/>
</dbReference>
<dbReference type="Gene3D" id="6.10.250.550">
    <property type="match status" value="1"/>
</dbReference>
<dbReference type="InterPro" id="IPR003156">
    <property type="entry name" value="DHHA1_dom"/>
</dbReference>
<dbReference type="FunFam" id="3.30.54.20:FF:000001">
    <property type="entry name" value="Alanine--tRNA ligase"/>
    <property type="match status" value="1"/>
</dbReference>
<keyword evidence="11" id="KW-0963">Cytoplasm</keyword>
<evidence type="ECO:0000256" key="10">
    <source>
        <dbReference type="ARBA" id="ARBA00023146"/>
    </source>
</evidence>
<evidence type="ECO:0000256" key="8">
    <source>
        <dbReference type="ARBA" id="ARBA00022884"/>
    </source>
</evidence>
<dbReference type="FunFam" id="3.30.980.10:FF:000004">
    <property type="entry name" value="Alanine--tRNA ligase, cytoplasmic"/>
    <property type="match status" value="1"/>
</dbReference>
<dbReference type="GO" id="GO:0006419">
    <property type="term" value="P:alanyl-tRNA aminoacylation"/>
    <property type="evidence" value="ECO:0007669"/>
    <property type="project" value="UniProtKB-UniRule"/>
</dbReference>
<dbReference type="InterPro" id="IPR018164">
    <property type="entry name" value="Ala-tRNA-synth_IIc_N"/>
</dbReference>
<sequence>MKALAASEIRRRFLDFFAQRGHEIVPSSSLVPADDPSLLFTNAGMVQFKRVFLGEESRSYTRAASSQKCVRAGGKHNDLDNVGYTARHHTFFEMLGNFSFGDYFKREAIAFAWEFLTAHLELPRERLWVTVFQDDDEAAALWREVAGVPADRIVRLGEKDNFWAMGDTGPCGPCSEILIDQGPGVGCGRPECRAGCDCDRYLELWNLVFMQFFRDEAGELHPLPRPSIDTGMGLERIAAVCQGKTTNFDSDLFAGLIARISGLSGRAYGAEPRDDVAMRVIADHARAGAFLVADGVLPSNEGRGYVLRRILRRAVRYGRVLGLEAPFLSEVTATVVDEMGEVYPELRAAGTFLDQVIRHEEARFAETLEFGLRLLDEEIDRLRRQGARIVPGDFIFRLYDTYGFPVDIVQDVCREEGLELDRSGFEAAMEAQRERSRRFQKSVVTRELPPIYRELLERGEGTAFVGYETLRHRARLSALVGADGAAVAAAEAGWEGELVAAETPFYGESGGQVGDRGWIRGPGGAAEVLDTRRRGDLVVHVVRVTEGRLATGEEVALEVLEARRLDTARNHTATHLLHAALRRVLGEHVKQAGSLVTPERLRFDFTHFAAVTPEELRRVEDLVNEQVRRDAEVETRVLAYREAVAEGAMALFGEKYGERVRVVSVPGWSRELCGGTHLRRTGEVGLFKILQEGSVASGVRRIEAVTGRAAVDRVHALEDLLSAAADRLRCAPREVPDRVERLAARVRELEKALEEGRGAAAAESVDDLLARAQDVNGARVLAARVRVPGAKALRDLGDRLRDRLGSGVVLLGAEAGGKALLLAMVTPDLTGRVRAGDLVKAAAGPVGGGGGGRPDMAQAGGPRPERLDEALAAGRHAVEAALGRG</sequence>
<dbReference type="SMART" id="SM00863">
    <property type="entry name" value="tRNA_SAD"/>
    <property type="match status" value="1"/>
</dbReference>
<dbReference type="Gene3D" id="3.10.310.40">
    <property type="match status" value="1"/>
</dbReference>
<evidence type="ECO:0000256" key="4">
    <source>
        <dbReference type="ARBA" id="ARBA00022723"/>
    </source>
</evidence>
<dbReference type="Pfam" id="PF01411">
    <property type="entry name" value="tRNA-synt_2c"/>
    <property type="match status" value="1"/>
</dbReference>
<dbReference type="GO" id="GO:0005524">
    <property type="term" value="F:ATP binding"/>
    <property type="evidence" value="ECO:0007669"/>
    <property type="project" value="UniProtKB-UniRule"/>
</dbReference>
<comment type="cofactor">
    <cofactor evidence="11">
        <name>Zn(2+)</name>
        <dbReference type="ChEBI" id="CHEBI:29105"/>
    </cofactor>
    <text evidence="11">Binds 1 zinc ion per subunit.</text>
</comment>
<protein>
    <recommendedName>
        <fullName evidence="11">Alanine--tRNA ligase</fullName>
        <ecNumber evidence="11">6.1.1.7</ecNumber>
    </recommendedName>
    <alternativeName>
        <fullName evidence="11">Alanyl-tRNA synthetase</fullName>
        <shortName evidence="11">AlaRS</shortName>
    </alternativeName>
</protein>